<accession>A0A1E7DKD7</accession>
<dbReference type="OrthoDB" id="5324142at2"/>
<gene>
    <name evidence="2" type="ORF">BA724_13685</name>
</gene>
<dbReference type="STRING" id="1714016.BA724_13685"/>
<dbReference type="InterPro" id="IPR016772">
    <property type="entry name" value="UCP020408"/>
</dbReference>
<keyword evidence="3" id="KW-1185">Reference proteome</keyword>
<evidence type="ECO:0000313" key="2">
    <source>
        <dbReference type="EMBL" id="OES43514.1"/>
    </source>
</evidence>
<dbReference type="Proteomes" id="UP000095658">
    <property type="component" value="Unassembled WGS sequence"/>
</dbReference>
<organism evidence="2 3">
    <name type="scientific">Domibacillus iocasae</name>
    <dbReference type="NCBI Taxonomy" id="1714016"/>
    <lineage>
        <taxon>Bacteria</taxon>
        <taxon>Bacillati</taxon>
        <taxon>Bacillota</taxon>
        <taxon>Bacilli</taxon>
        <taxon>Bacillales</taxon>
        <taxon>Bacillaceae</taxon>
        <taxon>Domibacillus</taxon>
    </lineage>
</organism>
<dbReference type="Pfam" id="PF10087">
    <property type="entry name" value="DUF2325"/>
    <property type="match status" value="1"/>
</dbReference>
<dbReference type="EMBL" id="MAMP01000025">
    <property type="protein sequence ID" value="OES43514.1"/>
    <property type="molecule type" value="Genomic_DNA"/>
</dbReference>
<reference evidence="2 3" key="1">
    <citation type="submission" date="2016-06" db="EMBL/GenBank/DDBJ databases">
        <title>Domibacillus iocasae genome sequencing.</title>
        <authorList>
            <person name="Verma A."/>
            <person name="Pal Y."/>
            <person name="Ojha A.K."/>
            <person name="Krishnamurthi S."/>
        </authorList>
    </citation>
    <scope>NUCLEOTIDE SEQUENCE [LARGE SCALE GENOMIC DNA]</scope>
    <source>
        <strain evidence="2 3">DSM 29979</strain>
    </source>
</reference>
<sequence>MTSLLIVGGDNIESLKEKLSAHGFDEVLHVSGRKTNMVRTGIPVHIDLVLVLTDFVNHNLSAIVKKRANEQSVPICFAKRSWSSIYREVEKQFVKSV</sequence>
<evidence type="ECO:0000256" key="1">
    <source>
        <dbReference type="ARBA" id="ARBA00007189"/>
    </source>
</evidence>
<evidence type="ECO:0000313" key="3">
    <source>
        <dbReference type="Proteomes" id="UP000095658"/>
    </source>
</evidence>
<name>A0A1E7DKD7_9BACI</name>
<protein>
    <submittedName>
        <fullName evidence="2">Dihydroorotate dehydrogenase</fullName>
    </submittedName>
</protein>
<comment type="similarity">
    <text evidence="1">Belongs to the UPF0751 family.</text>
</comment>
<dbReference type="PIRSF" id="PIRSF020408">
    <property type="entry name" value="UCP020408"/>
    <property type="match status" value="1"/>
</dbReference>
<comment type="caution">
    <text evidence="2">The sequence shown here is derived from an EMBL/GenBank/DDBJ whole genome shotgun (WGS) entry which is preliminary data.</text>
</comment>
<proteinExistence type="inferred from homology"/>
<dbReference type="AlphaFoldDB" id="A0A1E7DKD7"/>